<dbReference type="FunFam" id="3.40.630.10:FF:000015">
    <property type="entry name" value="Aminoacyl-histidine dipeptidase PepD"/>
    <property type="match status" value="1"/>
</dbReference>
<keyword evidence="4" id="KW-0479">Metal-binding</keyword>
<evidence type="ECO:0000256" key="5">
    <source>
        <dbReference type="ARBA" id="ARBA00022801"/>
    </source>
</evidence>
<dbReference type="PANTHER" id="PTHR43501:SF1">
    <property type="entry name" value="CYTOSOL NON-SPECIFIC DIPEPTIDASE"/>
    <property type="match status" value="1"/>
</dbReference>
<organism evidence="9 10">
    <name type="scientific">Blastocystis sp. subtype 1 (strain ATCC 50177 / NandII)</name>
    <dbReference type="NCBI Taxonomy" id="478820"/>
    <lineage>
        <taxon>Eukaryota</taxon>
        <taxon>Sar</taxon>
        <taxon>Stramenopiles</taxon>
        <taxon>Bigyra</taxon>
        <taxon>Opalozoa</taxon>
        <taxon>Opalinata</taxon>
        <taxon>Blastocystidae</taxon>
        <taxon>Blastocystis</taxon>
    </lineage>
</organism>
<dbReference type="PIRSF" id="PIRSF016599">
    <property type="entry name" value="Xaa-His_dipept"/>
    <property type="match status" value="1"/>
</dbReference>
<protein>
    <submittedName>
        <fullName evidence="9">PepD</fullName>
    </submittedName>
</protein>
<dbReference type="InterPro" id="IPR002933">
    <property type="entry name" value="Peptidase_M20"/>
</dbReference>
<sequence>MSVTLPAYCEEMLKVLPDPKNVWKYMLAVTQIPRGSNKGDEMWRHIKVRDFLKEQAEKLGCETYVDKGENLIVRKAASPGCEDKPVVCLQCHMDMVVQKNDDVDINFDTDPLTPRIVDNKWLMATGTSLGADNGIGIATCFAILEDKTLKHGPLEVLVTRDEETGLYGAANLEAGVLKAKYMINVDSEEENAVCVGCAGGFNVIMTLKTPRAAAEGEVKRVVTLNNFCGGHSGCDIGLGRANPLHVMGRLLKACCCPYRLVSVDCGTAHNAIPRKCVVGVAVPAEKAECFEKCMNKHWEEFVKEYHLIEKNATMEIKECNCEKTPMTAEATAKFVNFINVYPFAVMRYSPSVKGDIETSTTLAIAHMKDDDTIEFTASTRSFAQSQLDMMYNKIRCICEMGGLTVSERYGAYPGWEPNMESPLTKDVVAAYTEATGRAPRVYAIHAGLECGLFMAKYPHLDCTSIGPELQHPHSPEERLLIDSIPRFWKALTLALEKLAN</sequence>
<dbReference type="FunFam" id="3.40.630.10:FF:000018">
    <property type="entry name" value="Aminoacyl-histidine dipeptidase PepD"/>
    <property type="match status" value="1"/>
</dbReference>
<keyword evidence="5" id="KW-0378">Hydrolase</keyword>
<evidence type="ECO:0000256" key="3">
    <source>
        <dbReference type="ARBA" id="ARBA00022670"/>
    </source>
</evidence>
<dbReference type="SUPFAM" id="SSF53187">
    <property type="entry name" value="Zn-dependent exopeptidases"/>
    <property type="match status" value="1"/>
</dbReference>
<keyword evidence="3" id="KW-0645">Protease</keyword>
<dbReference type="PRINTS" id="PR00934">
    <property type="entry name" value="XHISDIPTASE"/>
</dbReference>
<reference evidence="9 10" key="1">
    <citation type="submission" date="2016-05" db="EMBL/GenBank/DDBJ databases">
        <title>Nuclear genome of Blastocystis sp. subtype 1 NandII.</title>
        <authorList>
            <person name="Gentekaki E."/>
            <person name="Curtis B."/>
            <person name="Stairs C."/>
            <person name="Eme L."/>
            <person name="Herman E."/>
            <person name="Klimes V."/>
            <person name="Arias M.C."/>
            <person name="Elias M."/>
            <person name="Hilliou F."/>
            <person name="Klute M."/>
            <person name="Malik S.-B."/>
            <person name="Pightling A."/>
            <person name="Rachubinski R."/>
            <person name="Salas D."/>
            <person name="Schlacht A."/>
            <person name="Suga H."/>
            <person name="Archibald J."/>
            <person name="Ball S.G."/>
            <person name="Clark G."/>
            <person name="Dacks J."/>
            <person name="Van Der Giezen M."/>
            <person name="Tsaousis A."/>
            <person name="Roger A."/>
        </authorList>
    </citation>
    <scope>NUCLEOTIDE SEQUENCE [LARGE SCALE GENOMIC DNA]</scope>
    <source>
        <strain evidence="10">ATCC 50177 / NandII</strain>
    </source>
</reference>
<keyword evidence="7" id="KW-0482">Metalloprotease</keyword>
<dbReference type="STRING" id="478820.A0A196SBM9"/>
<evidence type="ECO:0000313" key="10">
    <source>
        <dbReference type="Proteomes" id="UP000078348"/>
    </source>
</evidence>
<dbReference type="PANTHER" id="PTHR43501">
    <property type="entry name" value="CYTOSOL NON-SPECIFIC DIPEPTIDASE"/>
    <property type="match status" value="1"/>
</dbReference>
<evidence type="ECO:0000256" key="1">
    <source>
        <dbReference type="ARBA" id="ARBA00001941"/>
    </source>
</evidence>
<dbReference type="Gene3D" id="3.40.630.10">
    <property type="entry name" value="Zn peptidases"/>
    <property type="match status" value="2"/>
</dbReference>
<evidence type="ECO:0000256" key="2">
    <source>
        <dbReference type="ARBA" id="ARBA00001947"/>
    </source>
</evidence>
<dbReference type="Pfam" id="PF01546">
    <property type="entry name" value="Peptidase_M20"/>
    <property type="match status" value="1"/>
</dbReference>
<dbReference type="EMBL" id="LXWW01000404">
    <property type="protein sequence ID" value="OAO13414.1"/>
    <property type="molecule type" value="Genomic_DNA"/>
</dbReference>
<evidence type="ECO:0000313" key="9">
    <source>
        <dbReference type="EMBL" id="OAO13414.1"/>
    </source>
</evidence>
<dbReference type="GO" id="GO:0070573">
    <property type="term" value="F:metallodipeptidase activity"/>
    <property type="evidence" value="ECO:0007669"/>
    <property type="project" value="TreeGrafter"/>
</dbReference>
<comment type="cofactor">
    <cofactor evidence="2">
        <name>Zn(2+)</name>
        <dbReference type="ChEBI" id="CHEBI:29105"/>
    </cofactor>
</comment>
<dbReference type="AlphaFoldDB" id="A0A196SBM9"/>
<evidence type="ECO:0000256" key="4">
    <source>
        <dbReference type="ARBA" id="ARBA00022723"/>
    </source>
</evidence>
<dbReference type="GO" id="GO:0006508">
    <property type="term" value="P:proteolysis"/>
    <property type="evidence" value="ECO:0007669"/>
    <property type="project" value="UniProtKB-KW"/>
</dbReference>
<dbReference type="InterPro" id="IPR001160">
    <property type="entry name" value="Peptidase_M20C"/>
</dbReference>
<comment type="cofactor">
    <cofactor evidence="1">
        <name>Co(2+)</name>
        <dbReference type="ChEBI" id="CHEBI:48828"/>
    </cofactor>
</comment>
<dbReference type="CDD" id="cd03890">
    <property type="entry name" value="M20_pepD"/>
    <property type="match status" value="1"/>
</dbReference>
<comment type="caution">
    <text evidence="9">The sequence shown here is derived from an EMBL/GenBank/DDBJ whole genome shotgun (WGS) entry which is preliminary data.</text>
</comment>
<evidence type="ECO:0000256" key="6">
    <source>
        <dbReference type="ARBA" id="ARBA00022833"/>
    </source>
</evidence>
<dbReference type="Proteomes" id="UP000078348">
    <property type="component" value="Unassembled WGS sequence"/>
</dbReference>
<evidence type="ECO:0000256" key="7">
    <source>
        <dbReference type="ARBA" id="ARBA00023049"/>
    </source>
</evidence>
<proteinExistence type="predicted"/>
<dbReference type="GO" id="GO:0046872">
    <property type="term" value="F:metal ion binding"/>
    <property type="evidence" value="ECO:0007669"/>
    <property type="project" value="UniProtKB-KW"/>
</dbReference>
<name>A0A196SBM9_BLAHN</name>
<dbReference type="NCBIfam" id="TIGR01893">
    <property type="entry name" value="aa-his-dipept"/>
    <property type="match status" value="1"/>
</dbReference>
<keyword evidence="8" id="KW-0170">Cobalt</keyword>
<accession>A0A196SBM9</accession>
<gene>
    <name evidence="9" type="ORF">AV274_4916</name>
</gene>
<dbReference type="GO" id="GO:0005829">
    <property type="term" value="C:cytosol"/>
    <property type="evidence" value="ECO:0007669"/>
    <property type="project" value="TreeGrafter"/>
</dbReference>
<keyword evidence="10" id="KW-1185">Reference proteome</keyword>
<keyword evidence="6" id="KW-0862">Zinc</keyword>
<dbReference type="OrthoDB" id="191370at2759"/>
<evidence type="ECO:0000256" key="8">
    <source>
        <dbReference type="ARBA" id="ARBA00023285"/>
    </source>
</evidence>